<keyword evidence="8" id="KW-1185">Reference proteome</keyword>
<feature type="transmembrane region" description="Helical" evidence="6">
    <location>
        <begin position="89"/>
        <end position="108"/>
    </location>
</feature>
<dbReference type="Pfam" id="PF02653">
    <property type="entry name" value="BPD_transp_2"/>
    <property type="match status" value="1"/>
</dbReference>
<evidence type="ECO:0000313" key="7">
    <source>
        <dbReference type="EMBL" id="GGF07914.1"/>
    </source>
</evidence>
<feature type="transmembrane region" description="Helical" evidence="6">
    <location>
        <begin position="64"/>
        <end position="82"/>
    </location>
</feature>
<dbReference type="GO" id="GO:0005886">
    <property type="term" value="C:plasma membrane"/>
    <property type="evidence" value="ECO:0007669"/>
    <property type="project" value="UniProtKB-SubCell"/>
</dbReference>
<dbReference type="GO" id="GO:0015658">
    <property type="term" value="F:branched-chain amino acid transmembrane transporter activity"/>
    <property type="evidence" value="ECO:0007669"/>
    <property type="project" value="InterPro"/>
</dbReference>
<proteinExistence type="predicted"/>
<feature type="transmembrane region" description="Helical" evidence="6">
    <location>
        <begin position="128"/>
        <end position="148"/>
    </location>
</feature>
<dbReference type="PANTHER" id="PTHR30482:SF10">
    <property type="entry name" value="HIGH-AFFINITY BRANCHED-CHAIN AMINO ACID TRANSPORT PROTEIN BRAE"/>
    <property type="match status" value="1"/>
</dbReference>
<evidence type="ECO:0000256" key="4">
    <source>
        <dbReference type="ARBA" id="ARBA00022989"/>
    </source>
</evidence>
<keyword evidence="5 6" id="KW-0472">Membrane</keyword>
<accession>A0A8J2YR38</accession>
<name>A0A8J2YR38_9PROT</name>
<gene>
    <name evidence="7" type="primary">livM</name>
    <name evidence="7" type="ORF">GCM10011611_11730</name>
</gene>
<reference evidence="7" key="2">
    <citation type="submission" date="2020-09" db="EMBL/GenBank/DDBJ databases">
        <authorList>
            <person name="Sun Q."/>
            <person name="Zhou Y."/>
        </authorList>
    </citation>
    <scope>NUCLEOTIDE SEQUENCE</scope>
    <source>
        <strain evidence="7">CGMCC 1.15725</strain>
    </source>
</reference>
<evidence type="ECO:0000256" key="6">
    <source>
        <dbReference type="SAM" id="Phobius"/>
    </source>
</evidence>
<sequence length="279" mass="28610">MSAALDSFFFSYQALIFAVGVNGLLALSMYTVLAIGQLSLGQAAFMGIGAYVSTLLTLDAGWPFWAVLMAAMAVPALAALVIGGPTLKLTGVYLALATIGLGEILRIFCNASELTGGALGLSGIPNKTSFGLIYGILALALLGAVLVARSKLGRAMEAMREDEVAAGVMGVNLPAMKLGALVVSAMLAGLAGALNAHANSFIGPNDYGFDQAVTILSFALLGGIGSPFGPVLGAVILTVLPELLTALHDFKLVVNGFIIVVAVLFMPRGLLVWRIGRIG</sequence>
<reference evidence="7" key="1">
    <citation type="journal article" date="2014" name="Int. J. Syst. Evol. Microbiol.">
        <title>Complete genome sequence of Corynebacterium casei LMG S-19264T (=DSM 44701T), isolated from a smear-ripened cheese.</title>
        <authorList>
            <consortium name="US DOE Joint Genome Institute (JGI-PGF)"/>
            <person name="Walter F."/>
            <person name="Albersmeier A."/>
            <person name="Kalinowski J."/>
            <person name="Ruckert C."/>
        </authorList>
    </citation>
    <scope>NUCLEOTIDE SEQUENCE</scope>
    <source>
        <strain evidence="7">CGMCC 1.15725</strain>
    </source>
</reference>
<evidence type="ECO:0000256" key="2">
    <source>
        <dbReference type="ARBA" id="ARBA00022475"/>
    </source>
</evidence>
<feature type="transmembrane region" description="Helical" evidence="6">
    <location>
        <begin position="178"/>
        <end position="198"/>
    </location>
</feature>
<dbReference type="CDD" id="cd06581">
    <property type="entry name" value="TM_PBP1_LivM_like"/>
    <property type="match status" value="1"/>
</dbReference>
<keyword evidence="3 6" id="KW-0812">Transmembrane</keyword>
<feature type="transmembrane region" description="Helical" evidence="6">
    <location>
        <begin position="218"/>
        <end position="240"/>
    </location>
</feature>
<evidence type="ECO:0000256" key="1">
    <source>
        <dbReference type="ARBA" id="ARBA00004651"/>
    </source>
</evidence>
<dbReference type="EMBL" id="BMJQ01000002">
    <property type="protein sequence ID" value="GGF07914.1"/>
    <property type="molecule type" value="Genomic_DNA"/>
</dbReference>
<dbReference type="RefSeq" id="WP_189043444.1">
    <property type="nucleotide sequence ID" value="NZ_BMJQ01000002.1"/>
</dbReference>
<feature type="transmembrane region" description="Helical" evidence="6">
    <location>
        <begin position="40"/>
        <end position="58"/>
    </location>
</feature>
<evidence type="ECO:0000256" key="3">
    <source>
        <dbReference type="ARBA" id="ARBA00022692"/>
    </source>
</evidence>
<keyword evidence="2" id="KW-1003">Cell membrane</keyword>
<organism evidence="7 8">
    <name type="scientific">Aliidongia dinghuensis</name>
    <dbReference type="NCBI Taxonomy" id="1867774"/>
    <lineage>
        <taxon>Bacteria</taxon>
        <taxon>Pseudomonadati</taxon>
        <taxon>Pseudomonadota</taxon>
        <taxon>Alphaproteobacteria</taxon>
        <taxon>Rhodospirillales</taxon>
        <taxon>Dongiaceae</taxon>
        <taxon>Aliidongia</taxon>
    </lineage>
</organism>
<protein>
    <submittedName>
        <fullName evidence="7">Branched-chain amino acid ABC transporter permease</fullName>
    </submittedName>
</protein>
<comment type="caution">
    <text evidence="7">The sequence shown here is derived from an EMBL/GenBank/DDBJ whole genome shotgun (WGS) entry which is preliminary data.</text>
</comment>
<evidence type="ECO:0000256" key="5">
    <source>
        <dbReference type="ARBA" id="ARBA00023136"/>
    </source>
</evidence>
<comment type="subcellular location">
    <subcellularLocation>
        <location evidence="1">Cell membrane</location>
        <topology evidence="1">Multi-pass membrane protein</topology>
    </subcellularLocation>
</comment>
<dbReference type="AlphaFoldDB" id="A0A8J2YR38"/>
<feature type="transmembrane region" description="Helical" evidence="6">
    <location>
        <begin position="12"/>
        <end position="33"/>
    </location>
</feature>
<dbReference type="InterPro" id="IPR001851">
    <property type="entry name" value="ABC_transp_permease"/>
</dbReference>
<evidence type="ECO:0000313" key="8">
    <source>
        <dbReference type="Proteomes" id="UP000646365"/>
    </source>
</evidence>
<dbReference type="PANTHER" id="PTHR30482">
    <property type="entry name" value="HIGH-AFFINITY BRANCHED-CHAIN AMINO ACID TRANSPORT SYSTEM PERMEASE"/>
    <property type="match status" value="1"/>
</dbReference>
<dbReference type="InterPro" id="IPR043428">
    <property type="entry name" value="LivM-like"/>
</dbReference>
<feature type="transmembrane region" description="Helical" evidence="6">
    <location>
        <begin position="252"/>
        <end position="273"/>
    </location>
</feature>
<keyword evidence="4 6" id="KW-1133">Transmembrane helix</keyword>
<dbReference type="Proteomes" id="UP000646365">
    <property type="component" value="Unassembled WGS sequence"/>
</dbReference>